<evidence type="ECO:0000313" key="1">
    <source>
        <dbReference type="EMBL" id="STZ60210.1"/>
    </source>
</evidence>
<name>A0A378THT9_9MYCO</name>
<accession>A0A378THT9</accession>
<keyword evidence="2" id="KW-1185">Reference proteome</keyword>
<evidence type="ECO:0000313" key="2">
    <source>
        <dbReference type="Proteomes" id="UP000254978"/>
    </source>
</evidence>
<proteinExistence type="predicted"/>
<dbReference type="RefSeq" id="WP_115279453.1">
    <property type="nucleotide sequence ID" value="NZ_AP022600.1"/>
</dbReference>
<dbReference type="AlphaFoldDB" id="A0A378THT9"/>
<sequence length="314" mass="32376">MNVVQQMEAAARATVAVHGRPGVGTGAVVAALEALGGFEVNGGELVNGGEPPDVTVRVVADAVKPEDVSAVQQAGRGPVLVALTKADTHALGPGGPVETARRHCAPLAAAAGAPVLPVAGLLAVAALDPAVLDEQLITALRVLAGEPADLRTAEAFVHGAHSVCSDVRRQLVQALDLFGIAHAVVTLRSDPAAGVGEVRDVLRRVSEIDGLAYRIAELAAPARYRRLREALETLEFAAITDAATAAALQSDEVVLTTMAVALDVLAAAGVADGPTGHLDRARHWQRYARGPVAALHRSCARDLTAGELVLWSRR</sequence>
<organism evidence="1 2">
    <name type="scientific">Mycolicibacterium tokaiense</name>
    <dbReference type="NCBI Taxonomy" id="39695"/>
    <lineage>
        <taxon>Bacteria</taxon>
        <taxon>Bacillati</taxon>
        <taxon>Actinomycetota</taxon>
        <taxon>Actinomycetes</taxon>
        <taxon>Mycobacteriales</taxon>
        <taxon>Mycobacteriaceae</taxon>
        <taxon>Mycolicibacterium</taxon>
    </lineage>
</organism>
<reference evidence="1 2" key="1">
    <citation type="submission" date="2018-06" db="EMBL/GenBank/DDBJ databases">
        <authorList>
            <consortium name="Pathogen Informatics"/>
            <person name="Doyle S."/>
        </authorList>
    </citation>
    <scope>NUCLEOTIDE SEQUENCE [LARGE SCALE GENOMIC DNA]</scope>
    <source>
        <strain evidence="1 2">NCTC10821</strain>
    </source>
</reference>
<protein>
    <submittedName>
        <fullName evidence="1">Uncharacterized protein</fullName>
    </submittedName>
</protein>
<gene>
    <name evidence="1" type="ORF">NCTC10821_03748</name>
</gene>
<dbReference type="Proteomes" id="UP000254978">
    <property type="component" value="Unassembled WGS sequence"/>
</dbReference>
<dbReference type="OrthoDB" id="4641839at2"/>
<dbReference type="EMBL" id="UGQT01000001">
    <property type="protein sequence ID" value="STZ60210.1"/>
    <property type="molecule type" value="Genomic_DNA"/>
</dbReference>